<proteinExistence type="inferred from homology"/>
<evidence type="ECO:0000313" key="9">
    <source>
        <dbReference type="EMBL" id="PZG14470.1"/>
    </source>
</evidence>
<evidence type="ECO:0000256" key="7">
    <source>
        <dbReference type="PIRNR" id="PIRNR036427"/>
    </source>
</evidence>
<evidence type="ECO:0000313" key="10">
    <source>
        <dbReference type="Proteomes" id="UP000248924"/>
    </source>
</evidence>
<dbReference type="PANTHER" id="PTHR43467">
    <property type="entry name" value="COBALT-PRECORRIN-2 C(20)-METHYLTRANSFERASE"/>
    <property type="match status" value="1"/>
</dbReference>
<dbReference type="InterPro" id="IPR014777">
    <property type="entry name" value="4pyrrole_Mease_sub1"/>
</dbReference>
<dbReference type="InterPro" id="IPR012382">
    <property type="entry name" value="CobI/CbiL"/>
</dbReference>
<dbReference type="SUPFAM" id="SSF53790">
    <property type="entry name" value="Tetrapyrrole methylase"/>
    <property type="match status" value="1"/>
</dbReference>
<protein>
    <submittedName>
        <fullName evidence="9">Precorrin-2 C(20)-methyltransferase</fullName>
    </submittedName>
</protein>
<keyword evidence="5 9" id="KW-0808">Transferase</keyword>
<keyword evidence="10" id="KW-1185">Reference proteome</keyword>
<dbReference type="InterPro" id="IPR035996">
    <property type="entry name" value="4pyrrol_Methylase_sf"/>
</dbReference>
<dbReference type="GO" id="GO:0032259">
    <property type="term" value="P:methylation"/>
    <property type="evidence" value="ECO:0007669"/>
    <property type="project" value="UniProtKB-KW"/>
</dbReference>
<dbReference type="Pfam" id="PF00590">
    <property type="entry name" value="TP_methylase"/>
    <property type="match status" value="1"/>
</dbReference>
<dbReference type="Gene3D" id="3.40.1010.10">
    <property type="entry name" value="Cobalt-precorrin-4 Transmethylase, Domain 1"/>
    <property type="match status" value="1"/>
</dbReference>
<dbReference type="OrthoDB" id="9804789at2"/>
<reference evidence="9 10" key="1">
    <citation type="submission" date="2018-01" db="EMBL/GenBank/DDBJ databases">
        <title>Draft genome sequence of Jishengella sp. NA12.</title>
        <authorList>
            <person name="Sahin N."/>
            <person name="Ay H."/>
            <person name="Saygin H."/>
        </authorList>
    </citation>
    <scope>NUCLEOTIDE SEQUENCE [LARGE SCALE GENOMIC DNA]</scope>
    <source>
        <strain evidence="9 10">NA12</strain>
    </source>
</reference>
<feature type="domain" description="Tetrapyrrole methylase" evidence="8">
    <location>
        <begin position="11"/>
        <end position="228"/>
    </location>
</feature>
<sequence>MPERHRGGAATLTGIGVGPGDPELLTVKAVRLLGEADLVFVPVLDRLAADATAPPGRAETTVALHVPPDRLRRLPFALDDRGGVTARRAAAWDAAARTVVAALDGGATRLAFATIGDPNVYSTFGYLAQTVRAARPAVEVRTVPGITAMQDLAARSGIPLCEGREPLTLVPATAGLVAFADALAGPGTVVAYKGWRRHADLVGELRRAGRLADAVLGRAVGLPGERIGPVTDAVDDLPYLSTLLVPARRDGRGGKL</sequence>
<accession>A0A2W2ELL4</accession>
<comment type="similarity">
    <text evidence="2 7">Belongs to the precorrin methyltransferase family.</text>
</comment>
<dbReference type="Proteomes" id="UP000248924">
    <property type="component" value="Unassembled WGS sequence"/>
</dbReference>
<dbReference type="PANTHER" id="PTHR43467:SF2">
    <property type="entry name" value="COBALT-PRECORRIN-2 C(20)-METHYLTRANSFERASE"/>
    <property type="match status" value="1"/>
</dbReference>
<evidence type="ECO:0000256" key="2">
    <source>
        <dbReference type="ARBA" id="ARBA00005879"/>
    </source>
</evidence>
<dbReference type="AlphaFoldDB" id="A0A2W2ELL4"/>
<dbReference type="InterPro" id="IPR006364">
    <property type="entry name" value="CobI/CbiL/CobIJ_dom"/>
</dbReference>
<organism evidence="9 10">
    <name type="scientific">Micromonospora craterilacus</name>
    <dbReference type="NCBI Taxonomy" id="1655439"/>
    <lineage>
        <taxon>Bacteria</taxon>
        <taxon>Bacillati</taxon>
        <taxon>Actinomycetota</taxon>
        <taxon>Actinomycetes</taxon>
        <taxon>Micromonosporales</taxon>
        <taxon>Micromonosporaceae</taxon>
        <taxon>Micromonospora</taxon>
    </lineage>
</organism>
<evidence type="ECO:0000256" key="1">
    <source>
        <dbReference type="ARBA" id="ARBA00004953"/>
    </source>
</evidence>
<dbReference type="EMBL" id="POTY01000148">
    <property type="protein sequence ID" value="PZG14470.1"/>
    <property type="molecule type" value="Genomic_DNA"/>
</dbReference>
<dbReference type="InterPro" id="IPR014776">
    <property type="entry name" value="4pyrrole_Mease_sub2"/>
</dbReference>
<gene>
    <name evidence="9" type="primary">cobI</name>
    <name evidence="9" type="ORF">C1I95_21655</name>
</gene>
<keyword evidence="4 9" id="KW-0489">Methyltransferase</keyword>
<evidence type="ECO:0000256" key="5">
    <source>
        <dbReference type="ARBA" id="ARBA00022679"/>
    </source>
</evidence>
<evidence type="ECO:0000256" key="6">
    <source>
        <dbReference type="ARBA" id="ARBA00022691"/>
    </source>
</evidence>
<keyword evidence="3" id="KW-0169">Cobalamin biosynthesis</keyword>
<evidence type="ECO:0000259" key="8">
    <source>
        <dbReference type="Pfam" id="PF00590"/>
    </source>
</evidence>
<dbReference type="CDD" id="cd11645">
    <property type="entry name" value="Precorrin_2_C20_MT"/>
    <property type="match status" value="1"/>
</dbReference>
<dbReference type="GO" id="GO:0030788">
    <property type="term" value="F:precorrin-2 C20-methyltransferase activity"/>
    <property type="evidence" value="ECO:0007669"/>
    <property type="project" value="InterPro"/>
</dbReference>
<dbReference type="PIRSF" id="PIRSF036427">
    <property type="entry name" value="Precrrn-2_mtase"/>
    <property type="match status" value="1"/>
</dbReference>
<comment type="caution">
    <text evidence="9">The sequence shown here is derived from an EMBL/GenBank/DDBJ whole genome shotgun (WGS) entry which is preliminary data.</text>
</comment>
<name>A0A2W2ELL4_9ACTN</name>
<comment type="pathway">
    <text evidence="1">Cofactor biosynthesis; adenosylcobalamin biosynthesis.</text>
</comment>
<evidence type="ECO:0000256" key="3">
    <source>
        <dbReference type="ARBA" id="ARBA00022573"/>
    </source>
</evidence>
<dbReference type="InterPro" id="IPR000878">
    <property type="entry name" value="4pyrrol_Mease"/>
</dbReference>
<dbReference type="GO" id="GO:0009236">
    <property type="term" value="P:cobalamin biosynthetic process"/>
    <property type="evidence" value="ECO:0007669"/>
    <property type="project" value="UniProtKB-UniRule"/>
</dbReference>
<evidence type="ECO:0000256" key="4">
    <source>
        <dbReference type="ARBA" id="ARBA00022603"/>
    </source>
</evidence>
<keyword evidence="6" id="KW-0949">S-adenosyl-L-methionine</keyword>
<dbReference type="UniPathway" id="UPA00148"/>
<dbReference type="Gene3D" id="3.30.950.10">
    <property type="entry name" value="Methyltransferase, Cobalt-precorrin-4 Transmethylase, Domain 2"/>
    <property type="match status" value="1"/>
</dbReference>
<dbReference type="RefSeq" id="WP_111216048.1">
    <property type="nucleotide sequence ID" value="NZ_POTY01000148.1"/>
</dbReference>
<dbReference type="NCBIfam" id="TIGR01467">
    <property type="entry name" value="cobI_cbiL"/>
    <property type="match status" value="1"/>
</dbReference>